<organism evidence="1 2">
    <name type="scientific">Dreissena polymorpha</name>
    <name type="common">Zebra mussel</name>
    <name type="synonym">Mytilus polymorpha</name>
    <dbReference type="NCBI Taxonomy" id="45954"/>
    <lineage>
        <taxon>Eukaryota</taxon>
        <taxon>Metazoa</taxon>
        <taxon>Spiralia</taxon>
        <taxon>Lophotrochozoa</taxon>
        <taxon>Mollusca</taxon>
        <taxon>Bivalvia</taxon>
        <taxon>Autobranchia</taxon>
        <taxon>Heteroconchia</taxon>
        <taxon>Euheterodonta</taxon>
        <taxon>Imparidentia</taxon>
        <taxon>Neoheterodontei</taxon>
        <taxon>Myida</taxon>
        <taxon>Dreissenoidea</taxon>
        <taxon>Dreissenidae</taxon>
        <taxon>Dreissena</taxon>
    </lineage>
</organism>
<gene>
    <name evidence="1" type="ORF">DPMN_082342</name>
</gene>
<reference evidence="1" key="2">
    <citation type="submission" date="2020-11" db="EMBL/GenBank/DDBJ databases">
        <authorList>
            <person name="McCartney M.A."/>
            <person name="Auch B."/>
            <person name="Kono T."/>
            <person name="Mallez S."/>
            <person name="Becker A."/>
            <person name="Gohl D.M."/>
            <person name="Silverstein K.A.T."/>
            <person name="Koren S."/>
            <person name="Bechman K.B."/>
            <person name="Herman A."/>
            <person name="Abrahante J.E."/>
            <person name="Garbe J."/>
        </authorList>
    </citation>
    <scope>NUCLEOTIDE SEQUENCE</scope>
    <source>
        <strain evidence="1">Duluth1</strain>
        <tissue evidence="1">Whole animal</tissue>
    </source>
</reference>
<dbReference type="Proteomes" id="UP000828390">
    <property type="component" value="Unassembled WGS sequence"/>
</dbReference>
<protein>
    <submittedName>
        <fullName evidence="1">Uncharacterized protein</fullName>
    </submittedName>
</protein>
<comment type="caution">
    <text evidence="1">The sequence shown here is derived from an EMBL/GenBank/DDBJ whole genome shotgun (WGS) entry which is preliminary data.</text>
</comment>
<evidence type="ECO:0000313" key="1">
    <source>
        <dbReference type="EMBL" id="KAH3694900.1"/>
    </source>
</evidence>
<evidence type="ECO:0000313" key="2">
    <source>
        <dbReference type="Proteomes" id="UP000828390"/>
    </source>
</evidence>
<dbReference type="AlphaFoldDB" id="A0A9D4BGR9"/>
<name>A0A9D4BGR9_DREPO</name>
<accession>A0A9D4BGR9</accession>
<sequence length="134" mass="15064">MTVTIWYDVGEYDNDNNNDDDGDFHYDNEDDDALYFTICMWYMTYGLGNGMSRQSSGGVLINDVYKVYLNPLLDRLREASMGSTIGDVKCEASACADDICLCAETVNEAQEHFITAPQYGALPVTTYQERAYPC</sequence>
<dbReference type="EMBL" id="JAIWYP010000016">
    <property type="protein sequence ID" value="KAH3694900.1"/>
    <property type="molecule type" value="Genomic_DNA"/>
</dbReference>
<proteinExistence type="predicted"/>
<keyword evidence="2" id="KW-1185">Reference proteome</keyword>
<reference evidence="1" key="1">
    <citation type="journal article" date="2019" name="bioRxiv">
        <title>The Genome of the Zebra Mussel, Dreissena polymorpha: A Resource for Invasive Species Research.</title>
        <authorList>
            <person name="McCartney M.A."/>
            <person name="Auch B."/>
            <person name="Kono T."/>
            <person name="Mallez S."/>
            <person name="Zhang Y."/>
            <person name="Obille A."/>
            <person name="Becker A."/>
            <person name="Abrahante J.E."/>
            <person name="Garbe J."/>
            <person name="Badalamenti J.P."/>
            <person name="Herman A."/>
            <person name="Mangelson H."/>
            <person name="Liachko I."/>
            <person name="Sullivan S."/>
            <person name="Sone E.D."/>
            <person name="Koren S."/>
            <person name="Silverstein K.A.T."/>
            <person name="Beckman K.B."/>
            <person name="Gohl D.M."/>
        </authorList>
    </citation>
    <scope>NUCLEOTIDE SEQUENCE</scope>
    <source>
        <strain evidence="1">Duluth1</strain>
        <tissue evidence="1">Whole animal</tissue>
    </source>
</reference>